<dbReference type="InterPro" id="IPR003597">
    <property type="entry name" value="Ig_C1-set"/>
</dbReference>
<evidence type="ECO:0000259" key="3">
    <source>
        <dbReference type="PROSITE" id="PS50835"/>
    </source>
</evidence>
<dbReference type="Pfam" id="PF07654">
    <property type="entry name" value="C1-set"/>
    <property type="match status" value="1"/>
</dbReference>
<sequence>MRPPKVDLQRQSSSEDFNVTLLCIAKDFYPDEIFLKWEEENQEISFKGYDTHGMKCDHEKQTCSLLSMLEVPTSKWMMGASYRCLVAHVSSENIIDRTTNFLTGKKNQCPNCGALVIMHLLCIFPCYIKTICTNLMFLSFFFDWHLVYTKKSHNLSQCNTPKMLSKGNEVFF</sequence>
<proteinExistence type="predicted"/>
<dbReference type="InterPro" id="IPR050380">
    <property type="entry name" value="Immune_Resp_Modulators"/>
</dbReference>
<protein>
    <recommendedName>
        <fullName evidence="3">Ig-like domain-containing protein</fullName>
    </recommendedName>
</protein>
<organism evidence="4 5">
    <name type="scientific">Pseudonaja textilis</name>
    <name type="common">Eastern brown snake</name>
    <dbReference type="NCBI Taxonomy" id="8673"/>
    <lineage>
        <taxon>Eukaryota</taxon>
        <taxon>Metazoa</taxon>
        <taxon>Chordata</taxon>
        <taxon>Craniata</taxon>
        <taxon>Vertebrata</taxon>
        <taxon>Euteleostomi</taxon>
        <taxon>Lepidosauria</taxon>
        <taxon>Squamata</taxon>
        <taxon>Bifurcata</taxon>
        <taxon>Unidentata</taxon>
        <taxon>Episquamata</taxon>
        <taxon>Toxicofera</taxon>
        <taxon>Serpentes</taxon>
        <taxon>Colubroidea</taxon>
        <taxon>Elapidae</taxon>
        <taxon>Hydrophiinae</taxon>
        <taxon>Pseudonaja</taxon>
    </lineage>
</organism>
<dbReference type="SMART" id="SM00407">
    <property type="entry name" value="IGc1"/>
    <property type="match status" value="1"/>
</dbReference>
<accession>A0A670Z0A7</accession>
<dbReference type="SUPFAM" id="SSF48726">
    <property type="entry name" value="Immunoglobulin"/>
    <property type="match status" value="1"/>
</dbReference>
<evidence type="ECO:0000313" key="4">
    <source>
        <dbReference type="Ensembl" id="ENSPTXP00000014436.1"/>
    </source>
</evidence>
<keyword evidence="1" id="KW-0393">Immunoglobulin domain</keyword>
<dbReference type="PROSITE" id="PS00290">
    <property type="entry name" value="IG_MHC"/>
    <property type="match status" value="1"/>
</dbReference>
<evidence type="ECO:0000256" key="1">
    <source>
        <dbReference type="ARBA" id="ARBA00023319"/>
    </source>
</evidence>
<dbReference type="InterPro" id="IPR036179">
    <property type="entry name" value="Ig-like_dom_sf"/>
</dbReference>
<keyword evidence="2" id="KW-0812">Transmembrane</keyword>
<reference evidence="4" key="2">
    <citation type="submission" date="2025-09" db="UniProtKB">
        <authorList>
            <consortium name="Ensembl"/>
        </authorList>
    </citation>
    <scope>IDENTIFICATION</scope>
</reference>
<dbReference type="InterPro" id="IPR013783">
    <property type="entry name" value="Ig-like_fold"/>
</dbReference>
<dbReference type="PANTHER" id="PTHR23411">
    <property type="entry name" value="TAPASIN"/>
    <property type="match status" value="1"/>
</dbReference>
<dbReference type="InterPro" id="IPR007110">
    <property type="entry name" value="Ig-like_dom"/>
</dbReference>
<keyword evidence="2" id="KW-1133">Transmembrane helix</keyword>
<feature type="transmembrane region" description="Helical" evidence="2">
    <location>
        <begin position="115"/>
        <end position="142"/>
    </location>
</feature>
<keyword evidence="2" id="KW-0472">Membrane</keyword>
<evidence type="ECO:0000256" key="2">
    <source>
        <dbReference type="SAM" id="Phobius"/>
    </source>
</evidence>
<dbReference type="AlphaFoldDB" id="A0A670Z0A7"/>
<dbReference type="PROSITE" id="PS50835">
    <property type="entry name" value="IG_LIKE"/>
    <property type="match status" value="1"/>
</dbReference>
<reference evidence="4" key="1">
    <citation type="submission" date="2025-08" db="UniProtKB">
        <authorList>
            <consortium name="Ensembl"/>
        </authorList>
    </citation>
    <scope>IDENTIFICATION</scope>
</reference>
<dbReference type="InterPro" id="IPR003006">
    <property type="entry name" value="Ig/MHC_CS"/>
</dbReference>
<name>A0A670Z0A7_PSETE</name>
<dbReference type="Gene3D" id="2.60.40.10">
    <property type="entry name" value="Immunoglobulins"/>
    <property type="match status" value="1"/>
</dbReference>
<dbReference type="GeneTree" id="ENSGT00960000190008"/>
<dbReference type="Ensembl" id="ENSPTXT00000014892.1">
    <property type="protein sequence ID" value="ENSPTXP00000014436.1"/>
    <property type="gene ID" value="ENSPTXG00000010015.1"/>
</dbReference>
<keyword evidence="5" id="KW-1185">Reference proteome</keyword>
<evidence type="ECO:0000313" key="5">
    <source>
        <dbReference type="Proteomes" id="UP000472273"/>
    </source>
</evidence>
<dbReference type="Proteomes" id="UP000472273">
    <property type="component" value="Unplaced"/>
</dbReference>
<feature type="domain" description="Ig-like" evidence="3">
    <location>
        <begin position="4"/>
        <end position="100"/>
    </location>
</feature>